<dbReference type="InParanoid" id="D7SXY5"/>
<dbReference type="EMBL" id="FN595244">
    <property type="protein sequence ID" value="CBI22768.3"/>
    <property type="molecule type" value="Genomic_DNA"/>
</dbReference>
<evidence type="ECO:0000313" key="3">
    <source>
        <dbReference type="Proteomes" id="UP000009183"/>
    </source>
</evidence>
<keyword evidence="3" id="KW-1185">Reference proteome</keyword>
<accession>D7SXY5</accession>
<sequence>MRIKSYQDPQSRSFTHKRGFHQRPSHPSMLFHGPTCHYCRYFSFFCYSFAPTQFPLPTHTHTVTHKQHVKD</sequence>
<dbReference type="HOGENOM" id="CLU_2745241_0_0_1"/>
<evidence type="ECO:0000313" key="2">
    <source>
        <dbReference type="EMBL" id="CBI22768.3"/>
    </source>
</evidence>
<dbReference type="Proteomes" id="UP000009183">
    <property type="component" value="Chromosome 18"/>
</dbReference>
<feature type="compositionally biased region" description="Basic residues" evidence="1">
    <location>
        <begin position="14"/>
        <end position="23"/>
    </location>
</feature>
<organism evidence="2 3">
    <name type="scientific">Vitis vinifera</name>
    <name type="common">Grape</name>
    <dbReference type="NCBI Taxonomy" id="29760"/>
    <lineage>
        <taxon>Eukaryota</taxon>
        <taxon>Viridiplantae</taxon>
        <taxon>Streptophyta</taxon>
        <taxon>Embryophyta</taxon>
        <taxon>Tracheophyta</taxon>
        <taxon>Spermatophyta</taxon>
        <taxon>Magnoliopsida</taxon>
        <taxon>eudicotyledons</taxon>
        <taxon>Gunneridae</taxon>
        <taxon>Pentapetalae</taxon>
        <taxon>rosids</taxon>
        <taxon>Vitales</taxon>
        <taxon>Vitaceae</taxon>
        <taxon>Viteae</taxon>
        <taxon>Vitis</taxon>
    </lineage>
</organism>
<name>D7SXY5_VITVI</name>
<gene>
    <name evidence="2" type="ordered locus">VIT_18s0157g00120</name>
</gene>
<proteinExistence type="predicted"/>
<feature type="region of interest" description="Disordered" evidence="1">
    <location>
        <begin position="1"/>
        <end position="23"/>
    </location>
</feature>
<dbReference type="PaxDb" id="29760-VIT_18s0157g00120.t01"/>
<reference evidence="3" key="1">
    <citation type="journal article" date="2007" name="Nature">
        <title>The grapevine genome sequence suggests ancestral hexaploidization in major angiosperm phyla.</title>
        <authorList>
            <consortium name="The French-Italian Public Consortium for Grapevine Genome Characterization."/>
            <person name="Jaillon O."/>
            <person name="Aury J.-M."/>
            <person name="Noel B."/>
            <person name="Policriti A."/>
            <person name="Clepet C."/>
            <person name="Casagrande A."/>
            <person name="Choisne N."/>
            <person name="Aubourg S."/>
            <person name="Vitulo N."/>
            <person name="Jubin C."/>
            <person name="Vezzi A."/>
            <person name="Legeai F."/>
            <person name="Hugueney P."/>
            <person name="Dasilva C."/>
            <person name="Horner D."/>
            <person name="Mica E."/>
            <person name="Jublot D."/>
            <person name="Poulain J."/>
            <person name="Bruyere C."/>
            <person name="Billault A."/>
            <person name="Segurens B."/>
            <person name="Gouyvenoux M."/>
            <person name="Ugarte E."/>
            <person name="Cattonaro F."/>
            <person name="Anthouard V."/>
            <person name="Vico V."/>
            <person name="Del Fabbro C."/>
            <person name="Alaux M."/>
            <person name="Di Gaspero G."/>
            <person name="Dumas V."/>
            <person name="Felice N."/>
            <person name="Paillard S."/>
            <person name="Juman I."/>
            <person name="Moroldo M."/>
            <person name="Scalabrin S."/>
            <person name="Canaguier A."/>
            <person name="Le Clainche I."/>
            <person name="Malacrida G."/>
            <person name="Durand E."/>
            <person name="Pesole G."/>
            <person name="Laucou V."/>
            <person name="Chatelet P."/>
            <person name="Merdinoglu D."/>
            <person name="Delledonne M."/>
            <person name="Pezzotti M."/>
            <person name="Lecharny A."/>
            <person name="Scarpelli C."/>
            <person name="Artiguenave F."/>
            <person name="Pe M.E."/>
            <person name="Valle G."/>
            <person name="Morgante M."/>
            <person name="Caboche M."/>
            <person name="Adam-Blondon A.-F."/>
            <person name="Weissenbach J."/>
            <person name="Quetier F."/>
            <person name="Wincker P."/>
        </authorList>
    </citation>
    <scope>NUCLEOTIDE SEQUENCE [LARGE SCALE GENOMIC DNA]</scope>
    <source>
        <strain evidence="3">cv. Pinot noir / PN40024</strain>
    </source>
</reference>
<protein>
    <submittedName>
        <fullName evidence="2">Uncharacterized protein</fullName>
    </submittedName>
</protein>
<evidence type="ECO:0000256" key="1">
    <source>
        <dbReference type="SAM" id="MobiDB-lite"/>
    </source>
</evidence>
<dbReference type="AlphaFoldDB" id="D7SXY5"/>